<evidence type="ECO:0000256" key="2">
    <source>
        <dbReference type="ARBA" id="ARBA00022801"/>
    </source>
</evidence>
<dbReference type="InterPro" id="IPR045857">
    <property type="entry name" value="O16G_dom_2"/>
</dbReference>
<dbReference type="InterPro" id="IPR013783">
    <property type="entry name" value="Ig-like_fold"/>
</dbReference>
<name>A0A174GL79_9FIRM</name>
<keyword evidence="2 5" id="KW-0378">Hydrolase</keyword>
<dbReference type="AlphaFoldDB" id="A0A174GL79"/>
<dbReference type="Pfam" id="PF00128">
    <property type="entry name" value="Alpha-amylase"/>
    <property type="match status" value="1"/>
</dbReference>
<keyword evidence="3 5" id="KW-0326">Glycosidase</keyword>
<sequence>MILFYLDNFRTMFVYNYVIKGSKGIIDACLHAVLRTTMKQCNNDYNKTAKEGENMEFNGVFHQAYDNYCYPLNEDELIINIKTGYDVKEVNIILGDPFAAGILGGGETWSGDKQPIIFKKKLKHQIWWTTTVKPPFKRLKYYFELITEDERWFYFEDGFVSAEQMALEGRSRQCFVFPWMNPCDIPVTPKWVNDTIWYQIFPDRFCNGDHSIDPDYVVPWRNRGKVKNEECFGGDLAGIIQKLDYLKELGINGIYLTPINESPSNHKYDTTDYAKIDPRFGDEETFKRLVLEAHKRDMRIMLDGVFNHCGYYFAPWQDVLAKGADSEYYDWFMINEWPLDFKHGAAKKGQFYTFGFFDNMPKLNTNNPAVRKYFIDICANWVENYHIDGLRLDVANEVSHRFCKELRARLKEINPDIYILGEIWHNALPWLRGDEFDAVMNYPLGESIKDFWIDKSQTNQDFEYTINRCYTNYMQQTNDVLFNLLDSHDTKRLRSDTKNLDQYFAQLAVLFSMPGSPCIYYGTEIAMPGSYDPDCRRCMPWDDIEAGKFKERIEMVSKLIHLRASEPLLKGRNFHFPDDFADNPRVIQFRKMGWVDTYVEVIVNCSDEDIEVPKDGEVLFERHCIDTTLLTNGILIRKIVGNGDK</sequence>
<dbReference type="Gene3D" id="3.20.20.80">
    <property type="entry name" value="Glycosidases"/>
    <property type="match status" value="1"/>
</dbReference>
<dbReference type="InterPro" id="IPR006047">
    <property type="entry name" value="GH13_cat_dom"/>
</dbReference>
<dbReference type="GO" id="GO:0005975">
    <property type="term" value="P:carbohydrate metabolic process"/>
    <property type="evidence" value="ECO:0007669"/>
    <property type="project" value="InterPro"/>
</dbReference>
<protein>
    <submittedName>
        <fullName evidence="5">Neopullulanase</fullName>
        <ecNumber evidence="5">3.2.1.135</ecNumber>
    </submittedName>
</protein>
<feature type="domain" description="Glycosyl hydrolase family 13 catalytic" evidence="4">
    <location>
        <begin position="199"/>
        <end position="563"/>
    </location>
</feature>
<dbReference type="InterPro" id="IPR017853">
    <property type="entry name" value="GH"/>
</dbReference>
<gene>
    <name evidence="5" type="primary">nplT_1</name>
    <name evidence="5" type="ORF">ERS852497_00274</name>
</gene>
<dbReference type="PANTHER" id="PTHR10357:SF210">
    <property type="entry name" value="MALTODEXTRIN GLUCOSIDASE"/>
    <property type="match status" value="1"/>
</dbReference>
<dbReference type="CDD" id="cd11338">
    <property type="entry name" value="AmyAc_CMD"/>
    <property type="match status" value="1"/>
</dbReference>
<organism evidence="5 6">
    <name type="scientific">Agathobacter rectalis</name>
    <dbReference type="NCBI Taxonomy" id="39491"/>
    <lineage>
        <taxon>Bacteria</taxon>
        <taxon>Bacillati</taxon>
        <taxon>Bacillota</taxon>
        <taxon>Clostridia</taxon>
        <taxon>Lachnospirales</taxon>
        <taxon>Lachnospiraceae</taxon>
        <taxon>Agathobacter</taxon>
    </lineage>
</organism>
<dbReference type="Proteomes" id="UP000095602">
    <property type="component" value="Unassembled WGS sequence"/>
</dbReference>
<dbReference type="InterPro" id="IPR004185">
    <property type="entry name" value="Glyco_hydro_13_lg-like_dom"/>
</dbReference>
<evidence type="ECO:0000256" key="3">
    <source>
        <dbReference type="ARBA" id="ARBA00023295"/>
    </source>
</evidence>
<dbReference type="Pfam" id="PF02903">
    <property type="entry name" value="Alpha-amylase_N"/>
    <property type="match status" value="1"/>
</dbReference>
<dbReference type="Gene3D" id="3.90.400.10">
    <property type="entry name" value="Oligo-1,6-glucosidase, Domain 2"/>
    <property type="match status" value="1"/>
</dbReference>
<evidence type="ECO:0000259" key="4">
    <source>
        <dbReference type="SMART" id="SM00642"/>
    </source>
</evidence>
<comment type="similarity">
    <text evidence="1">Belongs to the glycosyl hydrolase 13 family.</text>
</comment>
<dbReference type="EMBL" id="CZAJ01000001">
    <property type="protein sequence ID" value="CUO61918.1"/>
    <property type="molecule type" value="Genomic_DNA"/>
</dbReference>
<dbReference type="SUPFAM" id="SSF51445">
    <property type="entry name" value="(Trans)glycosidases"/>
    <property type="match status" value="1"/>
</dbReference>
<dbReference type="EC" id="3.2.1.135" evidence="5"/>
<dbReference type="InterPro" id="IPR014756">
    <property type="entry name" value="Ig_E-set"/>
</dbReference>
<evidence type="ECO:0000313" key="6">
    <source>
        <dbReference type="Proteomes" id="UP000095602"/>
    </source>
</evidence>
<dbReference type="CDD" id="cd02857">
    <property type="entry name" value="E_set_CDase_PDE_N"/>
    <property type="match status" value="1"/>
</dbReference>
<evidence type="ECO:0000313" key="5">
    <source>
        <dbReference type="EMBL" id="CUO61918.1"/>
    </source>
</evidence>
<dbReference type="SMART" id="SM00642">
    <property type="entry name" value="Aamy"/>
    <property type="match status" value="1"/>
</dbReference>
<accession>A0A174GL79</accession>
<reference evidence="5 6" key="1">
    <citation type="submission" date="2015-09" db="EMBL/GenBank/DDBJ databases">
        <authorList>
            <consortium name="Pathogen Informatics"/>
        </authorList>
    </citation>
    <scope>NUCLEOTIDE SEQUENCE [LARGE SCALE GENOMIC DNA]</scope>
    <source>
        <strain evidence="5 6">2789STDY5834884</strain>
    </source>
</reference>
<dbReference type="Gene3D" id="2.60.40.10">
    <property type="entry name" value="Immunoglobulins"/>
    <property type="match status" value="1"/>
</dbReference>
<evidence type="ECO:0000256" key="1">
    <source>
        <dbReference type="ARBA" id="ARBA00008061"/>
    </source>
</evidence>
<dbReference type="PANTHER" id="PTHR10357">
    <property type="entry name" value="ALPHA-AMYLASE FAMILY MEMBER"/>
    <property type="match status" value="1"/>
</dbReference>
<dbReference type="SUPFAM" id="SSF81296">
    <property type="entry name" value="E set domains"/>
    <property type="match status" value="1"/>
</dbReference>
<proteinExistence type="inferred from homology"/>
<dbReference type="GO" id="GO:0031216">
    <property type="term" value="F:neopullulanase activity"/>
    <property type="evidence" value="ECO:0007669"/>
    <property type="project" value="UniProtKB-EC"/>
</dbReference>